<dbReference type="EMBL" id="CP139487">
    <property type="protein sequence ID" value="WPU63385.1"/>
    <property type="molecule type" value="Genomic_DNA"/>
</dbReference>
<dbReference type="Pfam" id="PF13365">
    <property type="entry name" value="Trypsin_2"/>
    <property type="match status" value="1"/>
</dbReference>
<evidence type="ECO:0000256" key="1">
    <source>
        <dbReference type="ARBA" id="ARBA00008764"/>
    </source>
</evidence>
<dbReference type="RefSeq" id="WP_321389995.1">
    <property type="nucleotide sequence ID" value="NZ_CP139487.1"/>
</dbReference>
<reference evidence="8 9" key="1">
    <citation type="submission" date="2023-11" db="EMBL/GenBank/DDBJ databases">
        <title>Peredibacter starrii A3.12.</title>
        <authorList>
            <person name="Mitchell R.J."/>
        </authorList>
    </citation>
    <scope>NUCLEOTIDE SEQUENCE [LARGE SCALE GENOMIC DNA]</scope>
    <source>
        <strain evidence="8 9">A3.12</strain>
    </source>
</reference>
<dbReference type="InterPro" id="IPR008353">
    <property type="entry name" value="Peptidase_S1B_tx"/>
</dbReference>
<sequence>MTNMKYYQVLLCTLLITAFTPVKIEEKMDAYRGLASSWTIVPSRSLAGLHYLFKGYKISEEEGLVKVTGPVVEITNNDQLSAKVFKEGYESEMDPEDFEEEQFLAQSVFEATTRTGTSVGTAFLVGLNIVLTNRHVMAYTPTAKNWSCGKFSIKLNHREERVECSKVRWCSPKYDYCVVEMHPMSNGLPIGTDVKPLRLTKKVRADKDASLLHIGNAAGLGIQGSSGRGIKIKEGEFYHYVPTLNGSSGAPIFNERREVIGINWAHTGDNYIADTSFNRGVLISTIFDELKTFQPKTLRDIKSFKSWYHRMFNHRQVKIDPKD</sequence>
<dbReference type="PRINTS" id="PR00839">
    <property type="entry name" value="V8PROTEASE"/>
</dbReference>
<keyword evidence="4 7" id="KW-0378">Hydrolase</keyword>
<feature type="active site" description="Charge relay system" evidence="6">
    <location>
        <position position="135"/>
    </location>
</feature>
<evidence type="ECO:0000313" key="9">
    <source>
        <dbReference type="Proteomes" id="UP001324634"/>
    </source>
</evidence>
<dbReference type="GO" id="GO:0004252">
    <property type="term" value="F:serine-type endopeptidase activity"/>
    <property type="evidence" value="ECO:0007669"/>
    <property type="project" value="InterPro"/>
</dbReference>
<feature type="active site" description="Charge relay system" evidence="6">
    <location>
        <position position="175"/>
    </location>
</feature>
<dbReference type="AlphaFoldDB" id="A0AAX4HJJ4"/>
<dbReference type="InterPro" id="IPR009003">
    <property type="entry name" value="Peptidase_S1_PA"/>
</dbReference>
<proteinExistence type="inferred from homology"/>
<dbReference type="GO" id="GO:0006508">
    <property type="term" value="P:proteolysis"/>
    <property type="evidence" value="ECO:0007669"/>
    <property type="project" value="UniProtKB-KW"/>
</dbReference>
<dbReference type="KEGG" id="psti:SOO65_11875"/>
<dbReference type="InterPro" id="IPR043504">
    <property type="entry name" value="Peptidase_S1_PA_chymotrypsin"/>
</dbReference>
<evidence type="ECO:0000256" key="2">
    <source>
        <dbReference type="ARBA" id="ARBA00022670"/>
    </source>
</evidence>
<dbReference type="PRINTS" id="PR01774">
    <property type="entry name" value="EXFOLTOXIN"/>
</dbReference>
<evidence type="ECO:0000256" key="3">
    <source>
        <dbReference type="ARBA" id="ARBA00022729"/>
    </source>
</evidence>
<dbReference type="Proteomes" id="UP001324634">
    <property type="component" value="Chromosome"/>
</dbReference>
<dbReference type="InterPro" id="IPR008256">
    <property type="entry name" value="Peptidase_S1B"/>
</dbReference>
<evidence type="ECO:0000313" key="8">
    <source>
        <dbReference type="EMBL" id="WPU63385.1"/>
    </source>
</evidence>
<organism evidence="8 9">
    <name type="scientific">Peredibacter starrii</name>
    <dbReference type="NCBI Taxonomy" id="28202"/>
    <lineage>
        <taxon>Bacteria</taxon>
        <taxon>Pseudomonadati</taxon>
        <taxon>Bdellovibrionota</taxon>
        <taxon>Bacteriovoracia</taxon>
        <taxon>Bacteriovoracales</taxon>
        <taxon>Bacteriovoracaceae</taxon>
        <taxon>Peredibacter</taxon>
    </lineage>
</organism>
<keyword evidence="3" id="KW-0732">Signal</keyword>
<comment type="similarity">
    <text evidence="1 7">Belongs to the peptidase S1B family.</text>
</comment>
<accession>A0AAX4HJJ4</accession>
<keyword evidence="5 7" id="KW-0720">Serine protease</keyword>
<dbReference type="SUPFAM" id="SSF50494">
    <property type="entry name" value="Trypsin-like serine proteases"/>
    <property type="match status" value="1"/>
</dbReference>
<protein>
    <recommendedName>
        <fullName evidence="7">Serine protease</fullName>
        <ecNumber evidence="7">3.4.21.-</ecNumber>
    </recommendedName>
</protein>
<evidence type="ECO:0000256" key="5">
    <source>
        <dbReference type="ARBA" id="ARBA00022825"/>
    </source>
</evidence>
<evidence type="ECO:0000256" key="4">
    <source>
        <dbReference type="ARBA" id="ARBA00022801"/>
    </source>
</evidence>
<evidence type="ECO:0000256" key="6">
    <source>
        <dbReference type="PIRSR" id="PIRSR608256-1"/>
    </source>
</evidence>
<keyword evidence="9" id="KW-1185">Reference proteome</keyword>
<feature type="active site" description="Charge relay system" evidence="6">
    <location>
        <position position="248"/>
    </location>
</feature>
<keyword evidence="2 7" id="KW-0645">Protease</keyword>
<evidence type="ECO:0000256" key="7">
    <source>
        <dbReference type="RuleBase" id="RU004296"/>
    </source>
</evidence>
<dbReference type="EC" id="3.4.21.-" evidence="7"/>
<dbReference type="Gene3D" id="2.40.10.10">
    <property type="entry name" value="Trypsin-like serine proteases"/>
    <property type="match status" value="2"/>
</dbReference>
<gene>
    <name evidence="8" type="ORF">SOO65_11875</name>
</gene>
<name>A0AAX4HJJ4_9BACT</name>